<dbReference type="Pfam" id="PF04082">
    <property type="entry name" value="Fungal_trans"/>
    <property type="match status" value="1"/>
</dbReference>
<keyword evidence="10" id="KW-1185">Reference proteome</keyword>
<dbReference type="Proteomes" id="UP000184330">
    <property type="component" value="Unassembled WGS sequence"/>
</dbReference>
<proteinExistence type="predicted"/>
<feature type="compositionally biased region" description="Polar residues" evidence="7">
    <location>
        <begin position="1"/>
        <end position="18"/>
    </location>
</feature>
<dbReference type="GO" id="GO:0006351">
    <property type="term" value="P:DNA-templated transcription"/>
    <property type="evidence" value="ECO:0007669"/>
    <property type="project" value="InterPro"/>
</dbReference>
<evidence type="ECO:0000256" key="7">
    <source>
        <dbReference type="SAM" id="MobiDB-lite"/>
    </source>
</evidence>
<name>A0A1L7WSD5_9HELO</name>
<dbReference type="GO" id="GO:0008270">
    <property type="term" value="F:zinc ion binding"/>
    <property type="evidence" value="ECO:0007669"/>
    <property type="project" value="InterPro"/>
</dbReference>
<dbReference type="PANTHER" id="PTHR47338:SF3">
    <property type="entry name" value="C6 FINGER DOMAIN TRANSCRIPTION FACTOR DBAA-RELATED"/>
    <property type="match status" value="1"/>
</dbReference>
<accession>A0A1L7WSD5</accession>
<evidence type="ECO:0000259" key="8">
    <source>
        <dbReference type="SMART" id="SM00906"/>
    </source>
</evidence>
<gene>
    <name evidence="9" type="ORF">PAC_05551</name>
</gene>
<evidence type="ECO:0000256" key="6">
    <source>
        <dbReference type="ARBA" id="ARBA00023242"/>
    </source>
</evidence>
<dbReference type="AlphaFoldDB" id="A0A1L7WSD5"/>
<dbReference type="EMBL" id="FJOG01000006">
    <property type="protein sequence ID" value="CZR55663.1"/>
    <property type="molecule type" value="Genomic_DNA"/>
</dbReference>
<evidence type="ECO:0000256" key="4">
    <source>
        <dbReference type="ARBA" id="ARBA00023125"/>
    </source>
</evidence>
<dbReference type="InterPro" id="IPR050815">
    <property type="entry name" value="TF_fung"/>
</dbReference>
<dbReference type="InterPro" id="IPR007219">
    <property type="entry name" value="XnlR_reg_dom"/>
</dbReference>
<feature type="region of interest" description="Disordered" evidence="7">
    <location>
        <begin position="1"/>
        <end position="24"/>
    </location>
</feature>
<dbReference type="GO" id="GO:0005634">
    <property type="term" value="C:nucleus"/>
    <property type="evidence" value="ECO:0007669"/>
    <property type="project" value="UniProtKB-SubCell"/>
</dbReference>
<keyword evidence="2" id="KW-0479">Metal-binding</keyword>
<dbReference type="CDD" id="cd12148">
    <property type="entry name" value="fungal_TF_MHR"/>
    <property type="match status" value="1"/>
</dbReference>
<feature type="domain" description="Xylanolytic transcriptional activator regulatory" evidence="8">
    <location>
        <begin position="182"/>
        <end position="260"/>
    </location>
</feature>
<dbReference type="STRING" id="576137.A0A1L7WSD5"/>
<dbReference type="PANTHER" id="PTHR47338">
    <property type="entry name" value="ZN(II)2CYS6 TRANSCRIPTION FACTOR (EUROFUNG)-RELATED"/>
    <property type="match status" value="1"/>
</dbReference>
<evidence type="ECO:0000313" key="10">
    <source>
        <dbReference type="Proteomes" id="UP000184330"/>
    </source>
</evidence>
<dbReference type="SMART" id="SM00906">
    <property type="entry name" value="Fungal_trans"/>
    <property type="match status" value="1"/>
</dbReference>
<protein>
    <recommendedName>
        <fullName evidence="8">Xylanolytic transcriptional activator regulatory domain-containing protein</fullName>
    </recommendedName>
</protein>
<dbReference type="OrthoDB" id="3533724at2759"/>
<evidence type="ECO:0000256" key="1">
    <source>
        <dbReference type="ARBA" id="ARBA00004123"/>
    </source>
</evidence>
<evidence type="ECO:0000313" key="9">
    <source>
        <dbReference type="EMBL" id="CZR55663.1"/>
    </source>
</evidence>
<keyword evidence="5" id="KW-0804">Transcription</keyword>
<organism evidence="9 10">
    <name type="scientific">Phialocephala subalpina</name>
    <dbReference type="NCBI Taxonomy" id="576137"/>
    <lineage>
        <taxon>Eukaryota</taxon>
        <taxon>Fungi</taxon>
        <taxon>Dikarya</taxon>
        <taxon>Ascomycota</taxon>
        <taxon>Pezizomycotina</taxon>
        <taxon>Leotiomycetes</taxon>
        <taxon>Helotiales</taxon>
        <taxon>Mollisiaceae</taxon>
        <taxon>Phialocephala</taxon>
        <taxon>Phialocephala fortinii species complex</taxon>
    </lineage>
</organism>
<reference evidence="9 10" key="1">
    <citation type="submission" date="2016-03" db="EMBL/GenBank/DDBJ databases">
        <authorList>
            <person name="Ploux O."/>
        </authorList>
    </citation>
    <scope>NUCLEOTIDE SEQUENCE [LARGE SCALE GENOMIC DNA]</scope>
    <source>
        <strain evidence="9 10">UAMH 11012</strain>
    </source>
</reference>
<comment type="subcellular location">
    <subcellularLocation>
        <location evidence="1">Nucleus</location>
    </subcellularLocation>
</comment>
<keyword evidence="6" id="KW-0539">Nucleus</keyword>
<sequence length="406" mass="45535">MGENMTPSSDGASPQPVSRQRRGPACDECRRPLLETRLTAQEQVGQCLEPIALPTPVTSVTDLIEGTNISGGTGSNSPSFPVRTESISESEFLLPTPLSGRNLLPGSRVTYNSNHISEFVQAELDQLFFDRMPTVRHVNSIKSLIRSIPASTRDALSRDEANVQAWILVATYESMRTYHSQAWMSAGRAFRLVQLLGLREIDIPTKVAIPETDFIKTEENRRVFWAAYFLGHLFSLRNNRPITLNEHVICTRLPAPETEFQSGQRVLGGFLSDAVIEHRPWAQSSFTECIILATICGRSLFHGQQYNIRCLQGDIAPSWSDQHRWLDNILTSRLQILSQYYPSPTEICDPMLLFANVMGHATMIYLCKAMEMVVWALDEEKALAKEYQQRASVAAEQIVHLAKALT</sequence>
<evidence type="ECO:0000256" key="2">
    <source>
        <dbReference type="ARBA" id="ARBA00022723"/>
    </source>
</evidence>
<evidence type="ECO:0000256" key="3">
    <source>
        <dbReference type="ARBA" id="ARBA00023015"/>
    </source>
</evidence>
<dbReference type="GO" id="GO:0003677">
    <property type="term" value="F:DNA binding"/>
    <property type="evidence" value="ECO:0007669"/>
    <property type="project" value="UniProtKB-KW"/>
</dbReference>
<keyword evidence="3" id="KW-0805">Transcription regulation</keyword>
<keyword evidence="4" id="KW-0238">DNA-binding</keyword>
<dbReference type="GO" id="GO:0000981">
    <property type="term" value="F:DNA-binding transcription factor activity, RNA polymerase II-specific"/>
    <property type="evidence" value="ECO:0007669"/>
    <property type="project" value="InterPro"/>
</dbReference>
<evidence type="ECO:0000256" key="5">
    <source>
        <dbReference type="ARBA" id="ARBA00023163"/>
    </source>
</evidence>